<protein>
    <submittedName>
        <fullName evidence="7">MerR family transcriptional regulator</fullName>
    </submittedName>
</protein>
<evidence type="ECO:0000256" key="4">
    <source>
        <dbReference type="ARBA" id="ARBA00023163"/>
    </source>
</evidence>
<dbReference type="Proteomes" id="UP001398420">
    <property type="component" value="Unassembled WGS sequence"/>
</dbReference>
<dbReference type="InterPro" id="IPR009061">
    <property type="entry name" value="DNA-bd_dom_put_sf"/>
</dbReference>
<accession>A0ABU9LHH8</accession>
<dbReference type="PANTHER" id="PTHR30204">
    <property type="entry name" value="REDOX-CYCLING DRUG-SENSING TRANSCRIPTIONAL ACTIVATOR SOXR"/>
    <property type="match status" value="1"/>
</dbReference>
<gene>
    <name evidence="7" type="ORF">AAF454_01765</name>
</gene>
<keyword evidence="1" id="KW-0678">Repressor</keyword>
<dbReference type="RefSeq" id="WP_068454603.1">
    <property type="nucleotide sequence ID" value="NZ_JBANCH010000003.1"/>
</dbReference>
<feature type="domain" description="HTH merR-type" evidence="6">
    <location>
        <begin position="4"/>
        <end position="74"/>
    </location>
</feature>
<keyword evidence="2" id="KW-0805">Transcription regulation</keyword>
<comment type="caution">
    <text evidence="7">The sequence shown here is derived from an EMBL/GenBank/DDBJ whole genome shotgun (WGS) entry which is preliminary data.</text>
</comment>
<dbReference type="SUPFAM" id="SSF46955">
    <property type="entry name" value="Putative DNA-binding domain"/>
    <property type="match status" value="1"/>
</dbReference>
<keyword evidence="5" id="KW-0175">Coiled coil</keyword>
<evidence type="ECO:0000313" key="8">
    <source>
        <dbReference type="Proteomes" id="UP001398420"/>
    </source>
</evidence>
<dbReference type="EMBL" id="JBCEWA010000001">
    <property type="protein sequence ID" value="MEL5987148.1"/>
    <property type="molecule type" value="Genomic_DNA"/>
</dbReference>
<reference evidence="7 8" key="1">
    <citation type="submission" date="2024-04" db="EMBL/GenBank/DDBJ databases">
        <authorList>
            <person name="Wu Y.S."/>
            <person name="Zhang L."/>
        </authorList>
    </citation>
    <scope>NUCLEOTIDE SEQUENCE [LARGE SCALE GENOMIC DNA]</scope>
    <source>
        <strain evidence="7 8">KG-01</strain>
    </source>
</reference>
<keyword evidence="8" id="KW-1185">Reference proteome</keyword>
<dbReference type="PANTHER" id="PTHR30204:SF69">
    <property type="entry name" value="MERR-FAMILY TRANSCRIPTIONAL REGULATOR"/>
    <property type="match status" value="1"/>
</dbReference>
<name>A0ABU9LHH8_9BACL</name>
<evidence type="ECO:0000259" key="6">
    <source>
        <dbReference type="PROSITE" id="PS50937"/>
    </source>
</evidence>
<dbReference type="InterPro" id="IPR000551">
    <property type="entry name" value="MerR-type_HTH_dom"/>
</dbReference>
<proteinExistence type="predicted"/>
<evidence type="ECO:0000313" key="7">
    <source>
        <dbReference type="EMBL" id="MEL5987148.1"/>
    </source>
</evidence>
<sequence length="259" mass="30291">MSNYFSIGETAKSVNVTKETLRHYDRIGLIKPSKKDEFTNYRYYTAQDIVRIQTIKALQTMDLPLQEIKTVLEYDNLEEIVQFLEMAEKKAEEKIADLQFSKSKIQLAKSDYKKKLKNNKDVDGFFLKDISERTILLSDYLETPTVDNLWDYLRHFYNQIPSSMQENFSFEDLAGVYKENNKSSLFALCKKYANIQGLKKLPSGTYLCIHCTEEEKVIATNNLIKKAKEQYEIEPQFIVEVIVVSGILNWKYEIQLLIK</sequence>
<keyword evidence="4" id="KW-0804">Transcription</keyword>
<dbReference type="InterPro" id="IPR047057">
    <property type="entry name" value="MerR_fam"/>
</dbReference>
<dbReference type="Pfam" id="PF13411">
    <property type="entry name" value="MerR_1"/>
    <property type="match status" value="1"/>
</dbReference>
<evidence type="ECO:0000256" key="1">
    <source>
        <dbReference type="ARBA" id="ARBA00022491"/>
    </source>
</evidence>
<organism evidence="7 8">
    <name type="scientific">Kurthia gibsonii</name>
    <dbReference type="NCBI Taxonomy" id="33946"/>
    <lineage>
        <taxon>Bacteria</taxon>
        <taxon>Bacillati</taxon>
        <taxon>Bacillota</taxon>
        <taxon>Bacilli</taxon>
        <taxon>Bacillales</taxon>
        <taxon>Caryophanaceae</taxon>
        <taxon>Kurthia</taxon>
    </lineage>
</organism>
<keyword evidence="3" id="KW-0238">DNA-binding</keyword>
<dbReference type="PROSITE" id="PS50937">
    <property type="entry name" value="HTH_MERR_2"/>
    <property type="match status" value="1"/>
</dbReference>
<dbReference type="SMART" id="SM00422">
    <property type="entry name" value="HTH_MERR"/>
    <property type="match status" value="1"/>
</dbReference>
<dbReference type="Gene3D" id="1.10.1660.10">
    <property type="match status" value="1"/>
</dbReference>
<evidence type="ECO:0000256" key="3">
    <source>
        <dbReference type="ARBA" id="ARBA00023125"/>
    </source>
</evidence>
<evidence type="ECO:0000256" key="2">
    <source>
        <dbReference type="ARBA" id="ARBA00023015"/>
    </source>
</evidence>
<feature type="coiled-coil region" evidence="5">
    <location>
        <begin position="74"/>
        <end position="104"/>
    </location>
</feature>
<evidence type="ECO:0000256" key="5">
    <source>
        <dbReference type="SAM" id="Coils"/>
    </source>
</evidence>